<evidence type="ECO:0000313" key="3">
    <source>
        <dbReference type="Proteomes" id="UP001596163"/>
    </source>
</evidence>
<feature type="chain" id="PRO_5045220506" evidence="1">
    <location>
        <begin position="22"/>
        <end position="250"/>
    </location>
</feature>
<dbReference type="InterPro" id="IPR019619">
    <property type="entry name" value="DUF2490"/>
</dbReference>
<dbReference type="Pfam" id="PF10677">
    <property type="entry name" value="DUF2490"/>
    <property type="match status" value="1"/>
</dbReference>
<feature type="signal peptide" evidence="1">
    <location>
        <begin position="1"/>
        <end position="21"/>
    </location>
</feature>
<organism evidence="2 3">
    <name type="scientific">Algoriphagus aquatilis</name>
    <dbReference type="NCBI Taxonomy" id="490186"/>
    <lineage>
        <taxon>Bacteria</taxon>
        <taxon>Pseudomonadati</taxon>
        <taxon>Bacteroidota</taxon>
        <taxon>Cytophagia</taxon>
        <taxon>Cytophagales</taxon>
        <taxon>Cyclobacteriaceae</taxon>
        <taxon>Algoriphagus</taxon>
    </lineage>
</organism>
<proteinExistence type="predicted"/>
<keyword evidence="3" id="KW-1185">Reference proteome</keyword>
<dbReference type="Proteomes" id="UP001596163">
    <property type="component" value="Unassembled WGS sequence"/>
</dbReference>
<protein>
    <submittedName>
        <fullName evidence="2">DUF2490 domain-containing protein</fullName>
    </submittedName>
</protein>
<comment type="caution">
    <text evidence="2">The sequence shown here is derived from an EMBL/GenBank/DDBJ whole genome shotgun (WGS) entry which is preliminary data.</text>
</comment>
<sequence>MKSKFPLLLLITFLGWNSAISALGQVQTKQLLWYGYTFSADLGPRWFLETEIMERHLVNPLEQSQFLIRTRFHKKLTQKMNVGFGGSLFLFHKPGSNTHLSFTQPELRPHGEVNLRSSLGSVAIENRWRGEFRFFQNTNFPVTELQEGFHYSAARFRYRLQAIVSLAKFAETKILRLKLANEVMAMAGGRMERITFDQNRISADLSMDISPKISLDLGYVNWYQAKSTGGFLEQHIFRSVLKHQLTPAKR</sequence>
<evidence type="ECO:0000256" key="1">
    <source>
        <dbReference type="SAM" id="SignalP"/>
    </source>
</evidence>
<reference evidence="3" key="1">
    <citation type="journal article" date="2019" name="Int. J. Syst. Evol. Microbiol.">
        <title>The Global Catalogue of Microorganisms (GCM) 10K type strain sequencing project: providing services to taxonomists for standard genome sequencing and annotation.</title>
        <authorList>
            <consortium name="The Broad Institute Genomics Platform"/>
            <consortium name="The Broad Institute Genome Sequencing Center for Infectious Disease"/>
            <person name="Wu L."/>
            <person name="Ma J."/>
        </authorList>
    </citation>
    <scope>NUCLEOTIDE SEQUENCE [LARGE SCALE GENOMIC DNA]</scope>
    <source>
        <strain evidence="3">CGMCC 1.7030</strain>
    </source>
</reference>
<accession>A0ABW0BYT8</accession>
<dbReference type="RefSeq" id="WP_377914999.1">
    <property type="nucleotide sequence ID" value="NZ_JBHSKS010000007.1"/>
</dbReference>
<gene>
    <name evidence="2" type="ORF">ACFPIK_10550</name>
</gene>
<keyword evidence="1" id="KW-0732">Signal</keyword>
<name>A0ABW0BYT8_9BACT</name>
<evidence type="ECO:0000313" key="2">
    <source>
        <dbReference type="EMBL" id="MFC5192209.1"/>
    </source>
</evidence>
<dbReference type="EMBL" id="JBHSKS010000007">
    <property type="protein sequence ID" value="MFC5192209.1"/>
    <property type="molecule type" value="Genomic_DNA"/>
</dbReference>